<dbReference type="RefSeq" id="WP_182846627.1">
    <property type="nucleotide sequence ID" value="NZ_BAAALP010000011.1"/>
</dbReference>
<comment type="caution">
    <text evidence="2">The sequence shown here is derived from an EMBL/GenBank/DDBJ whole genome shotgun (WGS) entry which is preliminary data.</text>
</comment>
<dbReference type="EMBL" id="JACJIA010000009">
    <property type="protein sequence ID" value="MBA8954571.1"/>
    <property type="molecule type" value="Genomic_DNA"/>
</dbReference>
<keyword evidence="3" id="KW-1185">Reference proteome</keyword>
<name>A0A7W3LUH1_ACTNM</name>
<feature type="transmembrane region" description="Helical" evidence="1">
    <location>
        <begin position="12"/>
        <end position="35"/>
    </location>
</feature>
<keyword evidence="1" id="KW-0472">Membrane</keyword>
<feature type="transmembrane region" description="Helical" evidence="1">
    <location>
        <begin position="47"/>
        <end position="69"/>
    </location>
</feature>
<dbReference type="Proteomes" id="UP000572680">
    <property type="component" value="Unassembled WGS sequence"/>
</dbReference>
<gene>
    <name evidence="2" type="ORF">HNR61_006228</name>
</gene>
<accession>A0A7W3LUH1</accession>
<proteinExistence type="predicted"/>
<sequence length="243" mass="25101">MRRIGQGVGGGVLAAVACGALSSPLLMWTAGVAAAPDRRWMPPPPSLGLVLAVAAGCAAGCLGTGVALLARGPRALGAGVVGGWLVAGLATQGWAVGLAPDLYAPERRYAPFTDRLTPLPREEAERRARSELHEAARLAGGGPGEVRRVPRPGGCWVYAGRGTGLAEPAGTGRVEFTTTIGTGRGQALVDRVADRLSRGRHAVGRRHEAAFENGDGVRTELLPGENDRDLTIRARTPCLRLGG</sequence>
<organism evidence="2 3">
    <name type="scientific">Actinomadura namibiensis</name>
    <dbReference type="NCBI Taxonomy" id="182080"/>
    <lineage>
        <taxon>Bacteria</taxon>
        <taxon>Bacillati</taxon>
        <taxon>Actinomycetota</taxon>
        <taxon>Actinomycetes</taxon>
        <taxon>Streptosporangiales</taxon>
        <taxon>Thermomonosporaceae</taxon>
        <taxon>Actinomadura</taxon>
    </lineage>
</organism>
<feature type="transmembrane region" description="Helical" evidence="1">
    <location>
        <begin position="76"/>
        <end position="95"/>
    </location>
</feature>
<dbReference type="AlphaFoldDB" id="A0A7W3LUH1"/>
<protein>
    <submittedName>
        <fullName evidence="2">Uncharacterized protein</fullName>
    </submittedName>
</protein>
<keyword evidence="1" id="KW-0812">Transmembrane</keyword>
<evidence type="ECO:0000313" key="3">
    <source>
        <dbReference type="Proteomes" id="UP000572680"/>
    </source>
</evidence>
<dbReference type="PROSITE" id="PS51257">
    <property type="entry name" value="PROKAR_LIPOPROTEIN"/>
    <property type="match status" value="1"/>
</dbReference>
<evidence type="ECO:0000313" key="2">
    <source>
        <dbReference type="EMBL" id="MBA8954571.1"/>
    </source>
</evidence>
<keyword evidence="1" id="KW-1133">Transmembrane helix</keyword>
<reference evidence="2 3" key="1">
    <citation type="submission" date="2020-08" db="EMBL/GenBank/DDBJ databases">
        <title>Genomic Encyclopedia of Type Strains, Phase IV (KMG-IV): sequencing the most valuable type-strain genomes for metagenomic binning, comparative biology and taxonomic classification.</title>
        <authorList>
            <person name="Goeker M."/>
        </authorList>
    </citation>
    <scope>NUCLEOTIDE SEQUENCE [LARGE SCALE GENOMIC DNA]</scope>
    <source>
        <strain evidence="2 3">DSM 44197</strain>
    </source>
</reference>
<evidence type="ECO:0000256" key="1">
    <source>
        <dbReference type="SAM" id="Phobius"/>
    </source>
</evidence>